<sequence>MKHLLDNIKQCRICEAHLPLGPRPVVCAHPDAKIVIIGQAPGTKVHASGIPWDDPSGKQLRKWLGVSIEEFYDTTKFAIIPMGFCYPGKGKTGDLPPRKECAPQWHEALFDEFNQVELVLLIGMYAQKYYLGQVAKKTLTETVKNYIDYLPKYLPLPHPSPRNRFWLTKNPWFDVEVLPELKRRVKLILE</sequence>
<evidence type="ECO:0000313" key="3">
    <source>
        <dbReference type="Proteomes" id="UP000441333"/>
    </source>
</evidence>
<dbReference type="Proteomes" id="UP000441333">
    <property type="component" value="Unassembled WGS sequence"/>
</dbReference>
<feature type="domain" description="Uracil-DNA glycosylase-like" evidence="1">
    <location>
        <begin position="25"/>
        <end position="182"/>
    </location>
</feature>
<dbReference type="RefSeq" id="WP_150940613.1">
    <property type="nucleotide sequence ID" value="NZ_WAAT01000051.1"/>
</dbReference>
<proteinExistence type="predicted"/>
<dbReference type="CDD" id="cd10033">
    <property type="entry name" value="UDG_like"/>
    <property type="match status" value="1"/>
</dbReference>
<keyword evidence="3" id="KW-1185">Reference proteome</keyword>
<dbReference type="InterPro" id="IPR047124">
    <property type="entry name" value="HI_0220.2"/>
</dbReference>
<comment type="caution">
    <text evidence="2">The sequence shown here is derived from an EMBL/GenBank/DDBJ whole genome shotgun (WGS) entry which is preliminary data.</text>
</comment>
<dbReference type="EMBL" id="WAAT01000051">
    <property type="protein sequence ID" value="KAB1066809.1"/>
    <property type="molecule type" value="Genomic_DNA"/>
</dbReference>
<gene>
    <name evidence="2" type="ORF">F6U93_13215</name>
</gene>
<protein>
    <submittedName>
        <fullName evidence="2">Uracil-DNA glycosylase family protein</fullName>
    </submittedName>
</protein>
<dbReference type="Pfam" id="PF03167">
    <property type="entry name" value="UDG"/>
    <property type="match status" value="1"/>
</dbReference>
<dbReference type="PANTHER" id="PTHR42160:SF1">
    <property type="entry name" value="URACIL-DNA GLYCOSYLASE SUPERFAMILY PROTEIN"/>
    <property type="match status" value="1"/>
</dbReference>
<accession>A0A6N6MFI3</accession>
<dbReference type="Gene3D" id="3.40.470.10">
    <property type="entry name" value="Uracil-DNA glycosylase-like domain"/>
    <property type="match status" value="1"/>
</dbReference>
<evidence type="ECO:0000259" key="1">
    <source>
        <dbReference type="SMART" id="SM00986"/>
    </source>
</evidence>
<dbReference type="PANTHER" id="PTHR42160">
    <property type="entry name" value="URACIL-DNA GLYCOSYLASE SUPERFAMILY PROTEIN"/>
    <property type="match status" value="1"/>
</dbReference>
<name>A0A6N6MFI3_9FLAO</name>
<reference evidence="2 3" key="1">
    <citation type="submission" date="2019-09" db="EMBL/GenBank/DDBJ databases">
        <authorList>
            <person name="Cao W.R."/>
        </authorList>
    </citation>
    <scope>NUCLEOTIDE SEQUENCE [LARGE SCALE GENOMIC DNA]</scope>
    <source>
        <strain evidence="2 3">B1N29</strain>
    </source>
</reference>
<dbReference type="SMART" id="SM00986">
    <property type="entry name" value="UDG"/>
    <property type="match status" value="1"/>
</dbReference>
<dbReference type="SMART" id="SM00987">
    <property type="entry name" value="UreE_C"/>
    <property type="match status" value="1"/>
</dbReference>
<dbReference type="InterPro" id="IPR005122">
    <property type="entry name" value="Uracil-DNA_glycosylase-like"/>
</dbReference>
<dbReference type="SUPFAM" id="SSF52141">
    <property type="entry name" value="Uracil-DNA glycosylase-like"/>
    <property type="match status" value="1"/>
</dbReference>
<dbReference type="InterPro" id="IPR036895">
    <property type="entry name" value="Uracil-DNA_glycosylase-like_sf"/>
</dbReference>
<evidence type="ECO:0000313" key="2">
    <source>
        <dbReference type="EMBL" id="KAB1066809.1"/>
    </source>
</evidence>
<dbReference type="AlphaFoldDB" id="A0A6N6MFI3"/>
<organism evidence="2 3">
    <name type="scientific">Pseudotamlana haliotis</name>
    <dbReference type="NCBI Taxonomy" id="2614804"/>
    <lineage>
        <taxon>Bacteria</taxon>
        <taxon>Pseudomonadati</taxon>
        <taxon>Bacteroidota</taxon>
        <taxon>Flavobacteriia</taxon>
        <taxon>Flavobacteriales</taxon>
        <taxon>Flavobacteriaceae</taxon>
        <taxon>Pseudotamlana</taxon>
    </lineage>
</organism>